<proteinExistence type="predicted"/>
<dbReference type="AlphaFoldDB" id="A0A8H3I4F3"/>
<evidence type="ECO:0000313" key="1">
    <source>
        <dbReference type="EMBL" id="CAF9904253.1"/>
    </source>
</evidence>
<accession>A0A8H3I4F3</accession>
<evidence type="ECO:0008006" key="3">
    <source>
        <dbReference type="Google" id="ProtNLM"/>
    </source>
</evidence>
<name>A0A8H3I4F3_9LECA</name>
<dbReference type="PANTHER" id="PTHR38567:SF1">
    <property type="entry name" value="DUF4291 DOMAIN-CONTAINING PROTEIN"/>
    <property type="match status" value="1"/>
</dbReference>
<organism evidence="1 2">
    <name type="scientific">Heterodermia speciosa</name>
    <dbReference type="NCBI Taxonomy" id="116794"/>
    <lineage>
        <taxon>Eukaryota</taxon>
        <taxon>Fungi</taxon>
        <taxon>Dikarya</taxon>
        <taxon>Ascomycota</taxon>
        <taxon>Pezizomycotina</taxon>
        <taxon>Lecanoromycetes</taxon>
        <taxon>OSLEUM clade</taxon>
        <taxon>Lecanoromycetidae</taxon>
        <taxon>Caliciales</taxon>
        <taxon>Physciaceae</taxon>
        <taxon>Heterodermia</taxon>
    </lineage>
</organism>
<dbReference type="Pfam" id="PF14124">
    <property type="entry name" value="DUF4291"/>
    <property type="match status" value="1"/>
</dbReference>
<dbReference type="PANTHER" id="PTHR38567">
    <property type="entry name" value="DUF4291 DOMAIN-CONTAINING PROTEIN"/>
    <property type="match status" value="1"/>
</dbReference>
<reference evidence="1" key="1">
    <citation type="submission" date="2021-03" db="EMBL/GenBank/DDBJ databases">
        <authorList>
            <person name="Tagirdzhanova G."/>
        </authorList>
    </citation>
    <scope>NUCLEOTIDE SEQUENCE</scope>
</reference>
<dbReference type="Proteomes" id="UP000664521">
    <property type="component" value="Unassembled WGS sequence"/>
</dbReference>
<dbReference type="OrthoDB" id="413653at2759"/>
<evidence type="ECO:0000313" key="2">
    <source>
        <dbReference type="Proteomes" id="UP000664521"/>
    </source>
</evidence>
<protein>
    <recommendedName>
        <fullName evidence="3">ATP-dependent RNA helicase DHX8</fullName>
    </recommendedName>
</protein>
<keyword evidence="2" id="KW-1185">Reference proteome</keyword>
<sequence>MTPPSPTPPSQPPPHRQIRAHFDNETITLYQAYSKPIAEAAVRAQRLSASADFSGTRMTWVKPSWCWMMYRSGYSFKDERQSHILALKMTHANFRKLLSQGIVVYHGEKLTPQQREKPIRIQWDPERDPYLNILPYRSIQIGIGPEISRMWAEEWVDGIEDVTERARGLKRVLDENGKGEVEVGELVEMSLVPEEREYDVGEELRGVLEMGGE</sequence>
<dbReference type="InterPro" id="IPR025633">
    <property type="entry name" value="DUF4291"/>
</dbReference>
<comment type="caution">
    <text evidence="1">The sequence shown here is derived from an EMBL/GenBank/DDBJ whole genome shotgun (WGS) entry which is preliminary data.</text>
</comment>
<dbReference type="EMBL" id="CAJPDS010000002">
    <property type="protein sequence ID" value="CAF9904253.1"/>
    <property type="molecule type" value="Genomic_DNA"/>
</dbReference>
<gene>
    <name evidence="1" type="ORF">HETSPECPRED_003474</name>
</gene>